<gene>
    <name evidence="1" type="ORF">LCGC14_0653340</name>
</gene>
<dbReference type="Gene3D" id="1.10.10.10">
    <property type="entry name" value="Winged helix-like DNA-binding domain superfamily/Winged helix DNA-binding domain"/>
    <property type="match status" value="1"/>
</dbReference>
<accession>A0A0F9RFJ0</accession>
<comment type="caution">
    <text evidence="1">The sequence shown here is derived from an EMBL/GenBank/DDBJ whole genome shotgun (WGS) entry which is preliminary data.</text>
</comment>
<dbReference type="InterPro" id="IPR036388">
    <property type="entry name" value="WH-like_DNA-bd_sf"/>
</dbReference>
<dbReference type="EMBL" id="LAZR01001224">
    <property type="protein sequence ID" value="KKN48387.1"/>
    <property type="molecule type" value="Genomic_DNA"/>
</dbReference>
<proteinExistence type="predicted"/>
<dbReference type="GO" id="GO:0006355">
    <property type="term" value="P:regulation of DNA-templated transcription"/>
    <property type="evidence" value="ECO:0007669"/>
    <property type="project" value="InterPro"/>
</dbReference>
<dbReference type="AlphaFoldDB" id="A0A0F9RFJ0"/>
<organism evidence="1">
    <name type="scientific">marine sediment metagenome</name>
    <dbReference type="NCBI Taxonomy" id="412755"/>
    <lineage>
        <taxon>unclassified sequences</taxon>
        <taxon>metagenomes</taxon>
        <taxon>ecological metagenomes</taxon>
    </lineage>
</organism>
<protein>
    <submittedName>
        <fullName evidence="1">Uncharacterized protein</fullName>
    </submittedName>
</protein>
<dbReference type="GO" id="GO:0003677">
    <property type="term" value="F:DNA binding"/>
    <property type="evidence" value="ECO:0007669"/>
    <property type="project" value="InterPro"/>
</dbReference>
<sequence>MKKNLSDKQVRAYRLVSGEFKGLSTVDAAKEMSITVQALNRLLKRAEKLRPRLFPLLTKQEVKVKVLLAEDCTNADMANQLQVSLSRISQVIGSINEKRGITCGRPIKMLSYQPWMDGQIVRKF</sequence>
<evidence type="ECO:0000313" key="1">
    <source>
        <dbReference type="EMBL" id="KKN48387.1"/>
    </source>
</evidence>
<dbReference type="SUPFAM" id="SSF46894">
    <property type="entry name" value="C-terminal effector domain of the bipartite response regulators"/>
    <property type="match status" value="1"/>
</dbReference>
<dbReference type="InterPro" id="IPR016032">
    <property type="entry name" value="Sig_transdc_resp-reg_C-effctor"/>
</dbReference>
<name>A0A0F9RFJ0_9ZZZZ</name>
<reference evidence="1" key="1">
    <citation type="journal article" date="2015" name="Nature">
        <title>Complex archaea that bridge the gap between prokaryotes and eukaryotes.</title>
        <authorList>
            <person name="Spang A."/>
            <person name="Saw J.H."/>
            <person name="Jorgensen S.L."/>
            <person name="Zaremba-Niedzwiedzka K."/>
            <person name="Martijn J."/>
            <person name="Lind A.E."/>
            <person name="van Eijk R."/>
            <person name="Schleper C."/>
            <person name="Guy L."/>
            <person name="Ettema T.J."/>
        </authorList>
    </citation>
    <scope>NUCLEOTIDE SEQUENCE</scope>
</reference>